<evidence type="ECO:0000256" key="5">
    <source>
        <dbReference type="ARBA" id="ARBA00023242"/>
    </source>
</evidence>
<accession>A0A072P8H9</accession>
<feature type="domain" description="Xylanolytic transcriptional activator regulatory" evidence="8">
    <location>
        <begin position="242"/>
        <end position="451"/>
    </location>
</feature>
<feature type="transmembrane region" description="Helical" evidence="7">
    <location>
        <begin position="270"/>
        <end position="291"/>
    </location>
</feature>
<protein>
    <recommendedName>
        <fullName evidence="8">Xylanolytic transcriptional activator regulatory domain-containing protein</fullName>
    </recommendedName>
</protein>
<evidence type="ECO:0000256" key="7">
    <source>
        <dbReference type="SAM" id="Phobius"/>
    </source>
</evidence>
<dbReference type="PANTHER" id="PTHR47660:SF2">
    <property type="entry name" value="TRANSCRIPTION FACTOR WITH C2H2 AND ZN(2)-CYS(6) DNA BINDING DOMAIN (EUROFUNG)"/>
    <property type="match status" value="1"/>
</dbReference>
<dbReference type="AlphaFoldDB" id="A0A072P8H9"/>
<organism evidence="9 10">
    <name type="scientific">Exophiala aquamarina CBS 119918</name>
    <dbReference type="NCBI Taxonomy" id="1182545"/>
    <lineage>
        <taxon>Eukaryota</taxon>
        <taxon>Fungi</taxon>
        <taxon>Dikarya</taxon>
        <taxon>Ascomycota</taxon>
        <taxon>Pezizomycotina</taxon>
        <taxon>Eurotiomycetes</taxon>
        <taxon>Chaetothyriomycetidae</taxon>
        <taxon>Chaetothyriales</taxon>
        <taxon>Herpotrichiellaceae</taxon>
        <taxon>Exophiala</taxon>
    </lineage>
</organism>
<evidence type="ECO:0000313" key="10">
    <source>
        <dbReference type="Proteomes" id="UP000027920"/>
    </source>
</evidence>
<proteinExistence type="predicted"/>
<comment type="caution">
    <text evidence="9">The sequence shown here is derived from an EMBL/GenBank/DDBJ whole genome shotgun (WGS) entry which is preliminary data.</text>
</comment>
<keyword evidence="7" id="KW-0472">Membrane</keyword>
<evidence type="ECO:0000256" key="2">
    <source>
        <dbReference type="ARBA" id="ARBA00022833"/>
    </source>
</evidence>
<evidence type="ECO:0000313" key="9">
    <source>
        <dbReference type="EMBL" id="KEF56176.1"/>
    </source>
</evidence>
<evidence type="ECO:0000256" key="1">
    <source>
        <dbReference type="ARBA" id="ARBA00022723"/>
    </source>
</evidence>
<feature type="compositionally biased region" description="Low complexity" evidence="6">
    <location>
        <begin position="672"/>
        <end position="685"/>
    </location>
</feature>
<gene>
    <name evidence="9" type="ORF">A1O9_07757</name>
</gene>
<feature type="compositionally biased region" description="Polar residues" evidence="6">
    <location>
        <begin position="1"/>
        <end position="41"/>
    </location>
</feature>
<keyword evidence="10" id="KW-1185">Reference proteome</keyword>
<dbReference type="GeneID" id="25282670"/>
<dbReference type="VEuPathDB" id="FungiDB:A1O9_07757"/>
<dbReference type="EMBL" id="AMGV01000006">
    <property type="protein sequence ID" value="KEF56176.1"/>
    <property type="molecule type" value="Genomic_DNA"/>
</dbReference>
<evidence type="ECO:0000259" key="8">
    <source>
        <dbReference type="Pfam" id="PF04082"/>
    </source>
</evidence>
<evidence type="ECO:0000256" key="3">
    <source>
        <dbReference type="ARBA" id="ARBA00023015"/>
    </source>
</evidence>
<sequence length="778" mass="86071">MTNKPSTSSHAQKPSPSQVSGEASNFDTSVTTPGNPVQTPRSEMGPNQFLDTNNIEWLPQTADTADQNNFHDPFQMWLFPSLGDLDQSPDFLQAYGLQDHNQQFQDSKEAINGTGRANDVADRTRNIAKVPRERFSRVQRCWNPRPGRVYRIMTVLWKDVASLPMDNLFSESPNAADDFRTTSNWGLDTECRIRLRDQFRTPAPSAFHSPRIQPMLDPALTAAQAATASDEFPPAEILDIALGLFFRRFHPTVPFIHVATFSVRNTPSPMLFAICLIGLSILGTTGATRFVGKMFPSFLQRVSNDVAACTRGSVPTSQQLVIFGTALLTLNLSVITGEKDTFHQCQMLYVSLISMAQQNGLFAANDGQSLDLLLSEMSESDDRWKAWCRIESAKRLILGLLLADSWYSHLLSKAPIIRSESVCVIAPCHESLFQARSATQWQSLLRSGKSQNAPMFRIDDLHKPELESSGKLGYLGTSALLALLQIQVLEAYHRLMTPDPLMIGSFIPWHVYSGDARARTLIPALLAGSHTAGPLSKIDDTNCTVLWHSICIMLLADFRMFELAAGRHGAAPATNALESISHWAQTQSARRACVHAAQNFKLMSERRVSDNVTNHSVMALFSSALVLGLYLFMVSPGGRGSSRQGTAPVEIVEVEPDWAELHDLGFTDDSNPSSSLLLNPHHQQQTPDHRPSTSSNSNLMLTTNREDEHSFSVIYQFVKCGGTLCLNGVTHQGGYESARRVLLDFANLMDGISGRRLRTFTQVLHIMSDDLMNVDPAL</sequence>
<dbReference type="RefSeq" id="XP_013258766.1">
    <property type="nucleotide sequence ID" value="XM_013403312.1"/>
</dbReference>
<feature type="region of interest" description="Disordered" evidence="6">
    <location>
        <begin position="672"/>
        <end position="699"/>
    </location>
</feature>
<feature type="transmembrane region" description="Helical" evidence="7">
    <location>
        <begin position="612"/>
        <end position="633"/>
    </location>
</feature>
<keyword evidence="7" id="KW-1133">Transmembrane helix</keyword>
<evidence type="ECO:0000256" key="6">
    <source>
        <dbReference type="SAM" id="MobiDB-lite"/>
    </source>
</evidence>
<keyword evidence="7" id="KW-0812">Transmembrane</keyword>
<dbReference type="HOGENOM" id="CLU_008999_1_0_1"/>
<dbReference type="CDD" id="cd12148">
    <property type="entry name" value="fungal_TF_MHR"/>
    <property type="match status" value="1"/>
</dbReference>
<keyword evidence="4" id="KW-0804">Transcription</keyword>
<dbReference type="GO" id="GO:0006351">
    <property type="term" value="P:DNA-templated transcription"/>
    <property type="evidence" value="ECO:0007669"/>
    <property type="project" value="InterPro"/>
</dbReference>
<dbReference type="PANTHER" id="PTHR47660">
    <property type="entry name" value="TRANSCRIPTION FACTOR WITH C2H2 AND ZN(2)-CYS(6) DNA BINDING DOMAIN (EUROFUNG)-RELATED-RELATED"/>
    <property type="match status" value="1"/>
</dbReference>
<keyword evidence="5" id="KW-0539">Nucleus</keyword>
<dbReference type="STRING" id="1182545.A0A072P8H9"/>
<keyword evidence="1" id="KW-0479">Metal-binding</keyword>
<dbReference type="GO" id="GO:0003677">
    <property type="term" value="F:DNA binding"/>
    <property type="evidence" value="ECO:0007669"/>
    <property type="project" value="InterPro"/>
</dbReference>
<evidence type="ECO:0000256" key="4">
    <source>
        <dbReference type="ARBA" id="ARBA00023163"/>
    </source>
</evidence>
<keyword evidence="3" id="KW-0805">Transcription regulation</keyword>
<dbReference type="OrthoDB" id="10018191at2759"/>
<dbReference type="GO" id="GO:0008270">
    <property type="term" value="F:zinc ion binding"/>
    <property type="evidence" value="ECO:0007669"/>
    <property type="project" value="InterPro"/>
</dbReference>
<feature type="region of interest" description="Disordered" evidence="6">
    <location>
        <begin position="1"/>
        <end position="50"/>
    </location>
</feature>
<name>A0A072P8H9_9EURO</name>
<dbReference type="Pfam" id="PF04082">
    <property type="entry name" value="Fungal_trans"/>
    <property type="match status" value="1"/>
</dbReference>
<keyword evidence="2" id="KW-0862">Zinc</keyword>
<reference evidence="9 10" key="1">
    <citation type="submission" date="2013-03" db="EMBL/GenBank/DDBJ databases">
        <title>The Genome Sequence of Exophiala aquamarina CBS 119918.</title>
        <authorList>
            <consortium name="The Broad Institute Genomics Platform"/>
            <person name="Cuomo C."/>
            <person name="de Hoog S."/>
            <person name="Gorbushina A."/>
            <person name="Walker B."/>
            <person name="Young S.K."/>
            <person name="Zeng Q."/>
            <person name="Gargeya S."/>
            <person name="Fitzgerald M."/>
            <person name="Haas B."/>
            <person name="Abouelleil A."/>
            <person name="Allen A.W."/>
            <person name="Alvarado L."/>
            <person name="Arachchi H.M."/>
            <person name="Berlin A.M."/>
            <person name="Chapman S.B."/>
            <person name="Gainer-Dewar J."/>
            <person name="Goldberg J."/>
            <person name="Griggs A."/>
            <person name="Gujja S."/>
            <person name="Hansen M."/>
            <person name="Howarth C."/>
            <person name="Imamovic A."/>
            <person name="Ireland A."/>
            <person name="Larimer J."/>
            <person name="McCowan C."/>
            <person name="Murphy C."/>
            <person name="Pearson M."/>
            <person name="Poon T.W."/>
            <person name="Priest M."/>
            <person name="Roberts A."/>
            <person name="Saif S."/>
            <person name="Shea T."/>
            <person name="Sisk P."/>
            <person name="Sykes S."/>
            <person name="Wortman J."/>
            <person name="Nusbaum C."/>
            <person name="Birren B."/>
        </authorList>
    </citation>
    <scope>NUCLEOTIDE SEQUENCE [LARGE SCALE GENOMIC DNA]</scope>
    <source>
        <strain evidence="9 10">CBS 119918</strain>
    </source>
</reference>
<dbReference type="InterPro" id="IPR007219">
    <property type="entry name" value="XnlR_reg_dom"/>
</dbReference>
<dbReference type="Proteomes" id="UP000027920">
    <property type="component" value="Unassembled WGS sequence"/>
</dbReference>